<protein>
    <recommendedName>
        <fullName evidence="1">Myb/SANT-like DNA-binding domain-containing protein</fullName>
    </recommendedName>
</protein>
<proteinExistence type="predicted"/>
<comment type="caution">
    <text evidence="2">The sequence shown here is derived from an EMBL/GenBank/DDBJ whole genome shotgun (WGS) entry which is preliminary data.</text>
</comment>
<sequence>MGAELELLIQLIEKHCSAIWGKLSSRVTNRDQGEIWEIISEEMKGTGFSCRSAKELKQKNQRLCSEVRAKALLGSARICGGRQGRVEREMRKALSSLEERLLELIGVQSFEVPTAMSDDVKTVGTKVKDLRTNPVNNEAPTSKKLKLTIDEEILMISIKAQSSKKDLKSYLLSLCNKIRSSRN</sequence>
<name>A0AAD9MTM9_9ANNE</name>
<gene>
    <name evidence="2" type="ORF">LSH36_683g03132</name>
</gene>
<reference evidence="2" key="1">
    <citation type="journal article" date="2023" name="Mol. Biol. Evol.">
        <title>Third-Generation Sequencing Reveals the Adaptive Role of the Epigenome in Three Deep-Sea Polychaetes.</title>
        <authorList>
            <person name="Perez M."/>
            <person name="Aroh O."/>
            <person name="Sun Y."/>
            <person name="Lan Y."/>
            <person name="Juniper S.K."/>
            <person name="Young C.R."/>
            <person name="Angers B."/>
            <person name="Qian P.Y."/>
        </authorList>
    </citation>
    <scope>NUCLEOTIDE SEQUENCE</scope>
    <source>
        <strain evidence="2">P08H-3</strain>
    </source>
</reference>
<evidence type="ECO:0000313" key="3">
    <source>
        <dbReference type="Proteomes" id="UP001208570"/>
    </source>
</evidence>
<evidence type="ECO:0000313" key="2">
    <source>
        <dbReference type="EMBL" id="KAK2145372.1"/>
    </source>
</evidence>
<organism evidence="2 3">
    <name type="scientific">Paralvinella palmiformis</name>
    <dbReference type="NCBI Taxonomy" id="53620"/>
    <lineage>
        <taxon>Eukaryota</taxon>
        <taxon>Metazoa</taxon>
        <taxon>Spiralia</taxon>
        <taxon>Lophotrochozoa</taxon>
        <taxon>Annelida</taxon>
        <taxon>Polychaeta</taxon>
        <taxon>Sedentaria</taxon>
        <taxon>Canalipalpata</taxon>
        <taxon>Terebellida</taxon>
        <taxon>Terebelliformia</taxon>
        <taxon>Alvinellidae</taxon>
        <taxon>Paralvinella</taxon>
    </lineage>
</organism>
<evidence type="ECO:0000259" key="1">
    <source>
        <dbReference type="Pfam" id="PF13873"/>
    </source>
</evidence>
<dbReference type="InterPro" id="IPR028002">
    <property type="entry name" value="Myb_DNA-bind_5"/>
</dbReference>
<accession>A0AAD9MTM9</accession>
<feature type="domain" description="Myb/SANT-like DNA-binding" evidence="1">
    <location>
        <begin position="3"/>
        <end position="71"/>
    </location>
</feature>
<dbReference type="AlphaFoldDB" id="A0AAD9MTM9"/>
<keyword evidence="3" id="KW-1185">Reference proteome</keyword>
<dbReference type="EMBL" id="JAODUP010000685">
    <property type="protein sequence ID" value="KAK2145372.1"/>
    <property type="molecule type" value="Genomic_DNA"/>
</dbReference>
<dbReference type="Pfam" id="PF13873">
    <property type="entry name" value="Myb_DNA-bind_5"/>
    <property type="match status" value="1"/>
</dbReference>
<dbReference type="Proteomes" id="UP001208570">
    <property type="component" value="Unassembled WGS sequence"/>
</dbReference>